<feature type="transmembrane region" description="Helical" evidence="19">
    <location>
        <begin position="665"/>
        <end position="689"/>
    </location>
</feature>
<dbReference type="PROSITE" id="PS50939">
    <property type="entry name" value="CYTOCHROME_B561"/>
    <property type="match status" value="1"/>
</dbReference>
<keyword evidence="14" id="KW-0805">Transcription regulation</keyword>
<dbReference type="Pfam" id="PF05699">
    <property type="entry name" value="Dimer_Tnp_hAT"/>
    <property type="match status" value="1"/>
</dbReference>
<reference evidence="21 22" key="1">
    <citation type="submission" date="2021-07" db="EMBL/GenBank/DDBJ databases">
        <title>The Aristolochia fimbriata genome: insights into angiosperm evolution, floral development and chemical biosynthesis.</title>
        <authorList>
            <person name="Jiao Y."/>
        </authorList>
    </citation>
    <scope>NUCLEOTIDE SEQUENCE [LARGE SCALE GENOMIC DNA]</scope>
    <source>
        <strain evidence="21">IBCAS-2021</strain>
        <tissue evidence="21">Leaf</tissue>
    </source>
</reference>
<comment type="subcellular location">
    <subcellularLocation>
        <location evidence="3">Membrane</location>
        <topology evidence="3">Multi-pass membrane protein</topology>
    </subcellularLocation>
    <subcellularLocation>
        <location evidence="2">Nucleus</location>
    </subcellularLocation>
</comment>
<keyword evidence="18" id="KW-0539">Nucleus</keyword>
<keyword evidence="13" id="KW-0408">Iron</keyword>
<dbReference type="PANTHER" id="PTHR46481:SF7">
    <property type="entry name" value="ZINC FINGER BED DOMAIN-CONTAINING PROTEIN RICESLEEPER 2-LIKE"/>
    <property type="match status" value="1"/>
</dbReference>
<dbReference type="InterPro" id="IPR025525">
    <property type="entry name" value="hAT-like_transposase_RNase-H"/>
</dbReference>
<keyword evidence="16 19" id="KW-0472">Membrane</keyword>
<keyword evidence="8" id="KW-0479">Metal-binding</keyword>
<dbReference type="GO" id="GO:0046983">
    <property type="term" value="F:protein dimerization activity"/>
    <property type="evidence" value="ECO:0007669"/>
    <property type="project" value="InterPro"/>
</dbReference>
<evidence type="ECO:0000256" key="18">
    <source>
        <dbReference type="ARBA" id="ARBA00023242"/>
    </source>
</evidence>
<keyword evidence="7 19" id="KW-0812">Transmembrane</keyword>
<keyword evidence="9" id="KW-0863">Zinc-finger</keyword>
<dbReference type="EMBL" id="JAINDJ010000004">
    <property type="protein sequence ID" value="KAG9450075.1"/>
    <property type="molecule type" value="Genomic_DNA"/>
</dbReference>
<dbReference type="AlphaFoldDB" id="A0AAV7EML0"/>
<dbReference type="Pfam" id="PF14372">
    <property type="entry name" value="hAT-like_RNase-H"/>
    <property type="match status" value="1"/>
</dbReference>
<evidence type="ECO:0000256" key="17">
    <source>
        <dbReference type="ARBA" id="ARBA00023163"/>
    </source>
</evidence>
<dbReference type="GO" id="GO:0005634">
    <property type="term" value="C:nucleus"/>
    <property type="evidence" value="ECO:0007669"/>
    <property type="project" value="UniProtKB-SubCell"/>
</dbReference>
<comment type="subunit">
    <text evidence="4">Homodimer.</text>
</comment>
<evidence type="ECO:0000313" key="21">
    <source>
        <dbReference type="EMBL" id="KAG9450075.1"/>
    </source>
</evidence>
<protein>
    <recommendedName>
        <fullName evidence="20">Cytochrome b561 domain-containing protein</fullName>
    </recommendedName>
</protein>
<dbReference type="SUPFAM" id="SSF53098">
    <property type="entry name" value="Ribonuclease H-like"/>
    <property type="match status" value="1"/>
</dbReference>
<evidence type="ECO:0000256" key="2">
    <source>
        <dbReference type="ARBA" id="ARBA00004123"/>
    </source>
</evidence>
<dbReference type="InterPro" id="IPR006593">
    <property type="entry name" value="Cyt_b561/ferric_Rdtase_TM"/>
</dbReference>
<evidence type="ECO:0000313" key="22">
    <source>
        <dbReference type="Proteomes" id="UP000825729"/>
    </source>
</evidence>
<evidence type="ECO:0000256" key="8">
    <source>
        <dbReference type="ARBA" id="ARBA00022723"/>
    </source>
</evidence>
<evidence type="ECO:0000256" key="12">
    <source>
        <dbReference type="ARBA" id="ARBA00022989"/>
    </source>
</evidence>
<evidence type="ECO:0000256" key="7">
    <source>
        <dbReference type="ARBA" id="ARBA00022692"/>
    </source>
</evidence>
<sequence>MSRSRRWRSGGLDEQFETISRKIGILYRKKKNWDMMDWNVSNAFKNMKELESKTMMDIQILPQISEPVDIALGSSEKGNATSPAKPRKKSMTSLYLKFFETAPDGKSRRCKFCKQNYSIATATGNLGRHLNHRHPGYDRQLGDAVIQPISQIPPPVVSKKPQPQAKPASVNLDHLNWLLFKWLIGCSIPFSAFEDEGFTNCFKFLNPSIKLWSKDWANNILLEVFRSMRQDVRASLEKVNSKICVTLDFWTSYEQICYMSISGHWIDVNWVTHKVLFDIAHIPYIGAEIYHTLLKVLKMFNIENRVLCCTHDNSQTAIHACHKLKEDLEGLKLAFCFIPCAARTLHLIIEDGLRTAKPVISKMREFVLEMNASVELAQDFRQIAAAYQEGSWKVPVEASTRWSGEYAILDIVRKAHGAIDAVIRKHEETFGTRNLLLSPAEKNAMNIMHSFLEPFHKTTTNLCTSKSPTLGLVLFFMDHVIEMIASCRESRASPDWLKSSAEDMAKKARSYSSQVHNVYTYMAAVLDPRIKGELLPENLNVEHNLEEARSHFVRNYSTTHFPAITSGYSRSSQDNEDGSSVSFAEEIARKRRRASISSATDEFTQYLSEPPAPIATDVLEWWKGNSTRYPRLSVMARDYLAVQPTSVAPDELFSSKGDEIDKQRICLPHAVAVAVLIVVWAFAFQASFVSRSSPENSIYSVLHPLLMVIGLIIVSGEAILVYKWLPGSRNFKKSVHLGLQGVALASGIFGIWTKFQGNRGVVANFYSLHSWMGLICVFLFAAQWVVGFVSFWHRGEVRSARFAVLPWHVFLGLYTYGLAVATAETGLLEKLTFLQTRGRVGRHSPESVVVNCLGLGLALLGGIVILAATSPRRHQNPKDAVYYKFSDGKWVPKI</sequence>
<proteinExistence type="predicted"/>
<keyword evidence="17" id="KW-0804">Transcription</keyword>
<evidence type="ECO:0000259" key="20">
    <source>
        <dbReference type="PROSITE" id="PS50939"/>
    </source>
</evidence>
<evidence type="ECO:0000256" key="16">
    <source>
        <dbReference type="ARBA" id="ARBA00023136"/>
    </source>
</evidence>
<feature type="transmembrane region" description="Helical" evidence="19">
    <location>
        <begin position="734"/>
        <end position="752"/>
    </location>
</feature>
<evidence type="ECO:0000256" key="9">
    <source>
        <dbReference type="ARBA" id="ARBA00022771"/>
    </source>
</evidence>
<keyword evidence="12 19" id="KW-1133">Transmembrane helix</keyword>
<feature type="domain" description="Cytochrome b561" evidence="20">
    <location>
        <begin position="665"/>
        <end position="869"/>
    </location>
</feature>
<evidence type="ECO:0000256" key="14">
    <source>
        <dbReference type="ARBA" id="ARBA00023015"/>
    </source>
</evidence>
<dbReference type="FunFam" id="1.20.120.1770:FF:000001">
    <property type="entry name" value="Cytochrome b reductase 1"/>
    <property type="match status" value="1"/>
</dbReference>
<dbReference type="InterPro" id="IPR052035">
    <property type="entry name" value="ZnF_BED_domain_contain"/>
</dbReference>
<name>A0AAV7EML0_ARIFI</name>
<dbReference type="Pfam" id="PF03188">
    <property type="entry name" value="Cytochrom_B561"/>
    <property type="match status" value="1"/>
</dbReference>
<dbReference type="CDD" id="cd08766">
    <property type="entry name" value="Cyt_b561_ACYB-1_like"/>
    <property type="match status" value="1"/>
</dbReference>
<evidence type="ECO:0000256" key="4">
    <source>
        <dbReference type="ARBA" id="ARBA00011738"/>
    </source>
</evidence>
<organism evidence="21 22">
    <name type="scientific">Aristolochia fimbriata</name>
    <name type="common">White veined hardy Dutchman's pipe vine</name>
    <dbReference type="NCBI Taxonomy" id="158543"/>
    <lineage>
        <taxon>Eukaryota</taxon>
        <taxon>Viridiplantae</taxon>
        <taxon>Streptophyta</taxon>
        <taxon>Embryophyta</taxon>
        <taxon>Tracheophyta</taxon>
        <taxon>Spermatophyta</taxon>
        <taxon>Magnoliopsida</taxon>
        <taxon>Magnoliidae</taxon>
        <taxon>Piperales</taxon>
        <taxon>Aristolochiaceae</taxon>
        <taxon>Aristolochia</taxon>
    </lineage>
</organism>
<keyword evidence="6" id="KW-0349">Heme</keyword>
<feature type="transmembrane region" description="Helical" evidence="19">
    <location>
        <begin position="701"/>
        <end position="722"/>
    </location>
</feature>
<feature type="transmembrane region" description="Helical" evidence="19">
    <location>
        <begin position="772"/>
        <end position="792"/>
    </location>
</feature>
<evidence type="ECO:0000256" key="3">
    <source>
        <dbReference type="ARBA" id="ARBA00004141"/>
    </source>
</evidence>
<dbReference type="Gene3D" id="1.20.120.1770">
    <property type="match status" value="1"/>
</dbReference>
<dbReference type="Proteomes" id="UP000825729">
    <property type="component" value="Unassembled WGS sequence"/>
</dbReference>
<accession>A0AAV7EML0</accession>
<comment type="caution">
    <text evidence="21">The sequence shown here is derived from an EMBL/GenBank/DDBJ whole genome shotgun (WGS) entry which is preliminary data.</text>
</comment>
<dbReference type="GO" id="GO:0003677">
    <property type="term" value="F:DNA binding"/>
    <property type="evidence" value="ECO:0007669"/>
    <property type="project" value="UniProtKB-KW"/>
</dbReference>
<evidence type="ECO:0000256" key="15">
    <source>
        <dbReference type="ARBA" id="ARBA00023125"/>
    </source>
</evidence>
<dbReference type="Pfam" id="PF02892">
    <property type="entry name" value="zf-BED"/>
    <property type="match status" value="1"/>
</dbReference>
<evidence type="ECO:0000256" key="11">
    <source>
        <dbReference type="ARBA" id="ARBA00022982"/>
    </source>
</evidence>
<comment type="cofactor">
    <cofactor evidence="1">
        <name>heme b</name>
        <dbReference type="ChEBI" id="CHEBI:60344"/>
    </cofactor>
</comment>
<feature type="transmembrane region" description="Helical" evidence="19">
    <location>
        <begin position="848"/>
        <end position="868"/>
    </location>
</feature>
<gene>
    <name evidence="21" type="ORF">H6P81_010040</name>
</gene>
<dbReference type="SMART" id="SM00614">
    <property type="entry name" value="ZnF_BED"/>
    <property type="match status" value="1"/>
</dbReference>
<keyword evidence="22" id="KW-1185">Reference proteome</keyword>
<dbReference type="GO" id="GO:0016020">
    <property type="term" value="C:membrane"/>
    <property type="evidence" value="ECO:0007669"/>
    <property type="project" value="UniProtKB-SubCell"/>
</dbReference>
<feature type="transmembrane region" description="Helical" evidence="19">
    <location>
        <begin position="804"/>
        <end position="828"/>
    </location>
</feature>
<dbReference type="InterPro" id="IPR008906">
    <property type="entry name" value="HATC_C_dom"/>
</dbReference>
<dbReference type="InterPro" id="IPR003656">
    <property type="entry name" value="Znf_BED"/>
</dbReference>
<dbReference type="GO" id="GO:0008270">
    <property type="term" value="F:zinc ion binding"/>
    <property type="evidence" value="ECO:0007669"/>
    <property type="project" value="UniProtKB-KW"/>
</dbReference>
<dbReference type="SMART" id="SM00665">
    <property type="entry name" value="B561"/>
    <property type="match status" value="1"/>
</dbReference>
<evidence type="ECO:0000256" key="6">
    <source>
        <dbReference type="ARBA" id="ARBA00022617"/>
    </source>
</evidence>
<evidence type="ECO:0000256" key="13">
    <source>
        <dbReference type="ARBA" id="ARBA00023004"/>
    </source>
</evidence>
<keyword evidence="15" id="KW-0238">DNA-binding</keyword>
<evidence type="ECO:0000256" key="5">
    <source>
        <dbReference type="ARBA" id="ARBA00022448"/>
    </source>
</evidence>
<evidence type="ECO:0000256" key="19">
    <source>
        <dbReference type="SAM" id="Phobius"/>
    </source>
</evidence>
<dbReference type="InterPro" id="IPR012337">
    <property type="entry name" value="RNaseH-like_sf"/>
</dbReference>
<keyword evidence="5" id="KW-0813">Transport</keyword>
<dbReference type="PANTHER" id="PTHR46481">
    <property type="entry name" value="ZINC FINGER BED DOMAIN-CONTAINING PROTEIN 4"/>
    <property type="match status" value="1"/>
</dbReference>
<keyword evidence="10" id="KW-0862">Zinc</keyword>
<evidence type="ECO:0000256" key="1">
    <source>
        <dbReference type="ARBA" id="ARBA00001970"/>
    </source>
</evidence>
<keyword evidence="11" id="KW-0249">Electron transport</keyword>
<evidence type="ECO:0000256" key="10">
    <source>
        <dbReference type="ARBA" id="ARBA00022833"/>
    </source>
</evidence>